<reference evidence="3 4" key="1">
    <citation type="submission" date="2013-09" db="EMBL/GenBank/DDBJ databases">
        <title>Whole genome shotgun sequence of Novosphingobium tardaugens NBRC 16725.</title>
        <authorList>
            <person name="Isaki S."/>
            <person name="Hosoyama A."/>
            <person name="Tsuchikane K."/>
            <person name="Katsumata H."/>
            <person name="Ando Y."/>
            <person name="Yamazaki S."/>
            <person name="Fujita N."/>
        </authorList>
    </citation>
    <scope>NUCLEOTIDE SEQUENCE [LARGE SCALE GENOMIC DNA]</scope>
    <source>
        <strain evidence="3 4">NBRC 16725</strain>
    </source>
</reference>
<dbReference type="EMBL" id="BASZ01000007">
    <property type="protein sequence ID" value="GAD50166.1"/>
    <property type="molecule type" value="Genomic_DNA"/>
</dbReference>
<dbReference type="GO" id="GO:0046872">
    <property type="term" value="F:metal ion binding"/>
    <property type="evidence" value="ECO:0007669"/>
    <property type="project" value="UniProtKB-KW"/>
</dbReference>
<dbReference type="AlphaFoldDB" id="U2Y9Y9"/>
<dbReference type="InterPro" id="IPR029068">
    <property type="entry name" value="Glyas_Bleomycin-R_OHBP_Dase"/>
</dbReference>
<accession>U2Y9Y9</accession>
<keyword evidence="4" id="KW-1185">Reference proteome</keyword>
<evidence type="ECO:0000256" key="1">
    <source>
        <dbReference type="ARBA" id="ARBA00022723"/>
    </source>
</evidence>
<sequence length="293" mass="31897">MLTNIYVIDYVLKDLDASKDQLDRIFGTEPLWIHPDMTPGQAITAMYYQLPGNGEMMHALGMFQEGGDSIRVDHDRLFLIGIMCDDMDRTMAEISARGLTFVHAEPQRYAVGESNSLGTLHGVEIFIARHIAGGDKIAREMMFTKDGSSDFGDETQDGLFTGVYGLDFAVSDMDAALDTFRAVFGTEPINTTPRTAEAGVVSYHFQAPGNGKGLSEVGFFALDHGAPKDGLAGRIAAFLNRHGEGIFRMDLLVTDLDAMRAALASRGITLPAGDQPILPDIHGTDLRYVTDSQ</sequence>
<dbReference type="PROSITE" id="PS51819">
    <property type="entry name" value="VOC"/>
    <property type="match status" value="1"/>
</dbReference>
<name>U2Y9Y9_9SPHN</name>
<dbReference type="InterPro" id="IPR037523">
    <property type="entry name" value="VOC_core"/>
</dbReference>
<comment type="caution">
    <text evidence="3">The sequence shown here is derived from an EMBL/GenBank/DDBJ whole genome shotgun (WGS) entry which is preliminary data.</text>
</comment>
<dbReference type="InterPro" id="IPR051785">
    <property type="entry name" value="MMCE/EMCE_epimerase"/>
</dbReference>
<dbReference type="Proteomes" id="UP000016568">
    <property type="component" value="Unassembled WGS sequence"/>
</dbReference>
<dbReference type="GO" id="GO:0046491">
    <property type="term" value="P:L-methylmalonyl-CoA metabolic process"/>
    <property type="evidence" value="ECO:0007669"/>
    <property type="project" value="TreeGrafter"/>
</dbReference>
<dbReference type="GO" id="GO:0004493">
    <property type="term" value="F:methylmalonyl-CoA epimerase activity"/>
    <property type="evidence" value="ECO:0007669"/>
    <property type="project" value="TreeGrafter"/>
</dbReference>
<dbReference type="SUPFAM" id="SSF54593">
    <property type="entry name" value="Glyoxalase/Bleomycin resistance protein/Dihydroxybiphenyl dioxygenase"/>
    <property type="match status" value="2"/>
</dbReference>
<dbReference type="PANTHER" id="PTHR43048:SF3">
    <property type="entry name" value="METHYLMALONYL-COA EPIMERASE, MITOCHONDRIAL"/>
    <property type="match status" value="1"/>
</dbReference>
<feature type="domain" description="VOC" evidence="2">
    <location>
        <begin position="162"/>
        <end position="293"/>
    </location>
</feature>
<evidence type="ECO:0000259" key="2">
    <source>
        <dbReference type="PROSITE" id="PS51819"/>
    </source>
</evidence>
<evidence type="ECO:0000313" key="4">
    <source>
        <dbReference type="Proteomes" id="UP000016568"/>
    </source>
</evidence>
<evidence type="ECO:0000313" key="3">
    <source>
        <dbReference type="EMBL" id="GAD50166.1"/>
    </source>
</evidence>
<proteinExistence type="predicted"/>
<gene>
    <name evidence="3" type="ORF">NT2_07_01660</name>
</gene>
<dbReference type="PANTHER" id="PTHR43048">
    <property type="entry name" value="METHYLMALONYL-COA EPIMERASE"/>
    <property type="match status" value="1"/>
</dbReference>
<dbReference type="RefSeq" id="WP_021690984.1">
    <property type="nucleotide sequence ID" value="NZ_BASZ01000007.1"/>
</dbReference>
<protein>
    <recommendedName>
        <fullName evidence="2">VOC domain-containing protein</fullName>
    </recommendedName>
</protein>
<dbReference type="Gene3D" id="3.10.180.10">
    <property type="entry name" value="2,3-Dihydroxybiphenyl 1,2-Dioxygenase, domain 1"/>
    <property type="match status" value="2"/>
</dbReference>
<keyword evidence="1" id="KW-0479">Metal-binding</keyword>
<organism evidence="3 4">
    <name type="scientific">Caenibius tardaugens NBRC 16725</name>
    <dbReference type="NCBI Taxonomy" id="1219035"/>
    <lineage>
        <taxon>Bacteria</taxon>
        <taxon>Pseudomonadati</taxon>
        <taxon>Pseudomonadota</taxon>
        <taxon>Alphaproteobacteria</taxon>
        <taxon>Sphingomonadales</taxon>
        <taxon>Erythrobacteraceae</taxon>
        <taxon>Caenibius</taxon>
    </lineage>
</organism>